<organism evidence="6 7">
    <name type="scientific">Aspergillus niger</name>
    <dbReference type="NCBI Taxonomy" id="5061"/>
    <lineage>
        <taxon>Eukaryota</taxon>
        <taxon>Fungi</taxon>
        <taxon>Dikarya</taxon>
        <taxon>Ascomycota</taxon>
        <taxon>Pezizomycotina</taxon>
        <taxon>Eurotiomycetes</taxon>
        <taxon>Eurotiomycetidae</taxon>
        <taxon>Eurotiales</taxon>
        <taxon>Aspergillaceae</taxon>
        <taxon>Aspergillus</taxon>
        <taxon>Aspergillus subgen. Circumdati</taxon>
    </lineage>
</organism>
<proteinExistence type="predicted"/>
<protein>
    <submittedName>
        <fullName evidence="6">RTA1 domain protein</fullName>
    </submittedName>
</protein>
<feature type="transmembrane region" description="Helical" evidence="5">
    <location>
        <begin position="14"/>
        <end position="33"/>
    </location>
</feature>
<name>A0A100ILY4_ASPNG</name>
<feature type="transmembrane region" description="Helical" evidence="5">
    <location>
        <begin position="116"/>
        <end position="141"/>
    </location>
</feature>
<dbReference type="PANTHER" id="PTHR31465:SF35">
    <property type="entry name" value="RTA1 DOMAIN PROTEIN-RELATED"/>
    <property type="match status" value="1"/>
</dbReference>
<feature type="transmembrane region" description="Helical" evidence="5">
    <location>
        <begin position="232"/>
        <end position="252"/>
    </location>
</feature>
<dbReference type="AlphaFoldDB" id="A0A100ILY4"/>
<keyword evidence="3 5" id="KW-1133">Transmembrane helix</keyword>
<dbReference type="Pfam" id="PF04479">
    <property type="entry name" value="RTA1"/>
    <property type="match status" value="1"/>
</dbReference>
<evidence type="ECO:0000256" key="3">
    <source>
        <dbReference type="ARBA" id="ARBA00022989"/>
    </source>
</evidence>
<dbReference type="PANTHER" id="PTHR31465">
    <property type="entry name" value="PROTEIN RTA1-RELATED"/>
    <property type="match status" value="1"/>
</dbReference>
<dbReference type="VEuPathDB" id="FungiDB:ATCC64974_10350"/>
<feature type="transmembrane region" description="Helical" evidence="5">
    <location>
        <begin position="79"/>
        <end position="104"/>
    </location>
</feature>
<dbReference type="VEuPathDB" id="FungiDB:An09g03270"/>
<evidence type="ECO:0000256" key="5">
    <source>
        <dbReference type="SAM" id="Phobius"/>
    </source>
</evidence>
<keyword evidence="2 5" id="KW-0812">Transmembrane</keyword>
<dbReference type="GO" id="GO:0016020">
    <property type="term" value="C:membrane"/>
    <property type="evidence" value="ECO:0007669"/>
    <property type="project" value="UniProtKB-SubCell"/>
</dbReference>
<reference evidence="7" key="1">
    <citation type="journal article" date="2016" name="Genome Announc.">
        <title>Draft genome sequence of Aspergillus niger strain An76.</title>
        <authorList>
            <person name="Gong W."/>
            <person name="Cheng Z."/>
            <person name="Zhang H."/>
            <person name="Liu L."/>
            <person name="Gao P."/>
            <person name="Wang L."/>
        </authorList>
    </citation>
    <scope>NUCLEOTIDE SEQUENCE [LARGE SCALE GENOMIC DNA]</scope>
    <source>
        <strain evidence="7">An76</strain>
    </source>
</reference>
<dbReference type="OrthoDB" id="3358017at2759"/>
<comment type="caution">
    <text evidence="6">The sequence shown here is derived from an EMBL/GenBank/DDBJ whole genome shotgun (WGS) entry which is preliminary data.</text>
</comment>
<dbReference type="PaxDb" id="5061-CADANGAP00007723"/>
<accession>A0A100ILY4</accession>
<gene>
    <name evidence="6" type="ORF">ABL_06326</name>
</gene>
<dbReference type="EMBL" id="BCMY01000010">
    <property type="protein sequence ID" value="GAQ43665.1"/>
    <property type="molecule type" value="Genomic_DNA"/>
</dbReference>
<dbReference type="VEuPathDB" id="FungiDB:M747DRAFT_239978"/>
<feature type="transmembrane region" description="Helical" evidence="5">
    <location>
        <begin position="153"/>
        <end position="176"/>
    </location>
</feature>
<evidence type="ECO:0000256" key="4">
    <source>
        <dbReference type="ARBA" id="ARBA00023136"/>
    </source>
</evidence>
<dbReference type="VEuPathDB" id="FungiDB:ASPNIDRAFT2_1161156"/>
<evidence type="ECO:0000313" key="7">
    <source>
        <dbReference type="Proteomes" id="UP000068243"/>
    </source>
</evidence>
<comment type="subcellular location">
    <subcellularLocation>
        <location evidence="1">Membrane</location>
        <topology evidence="1">Multi-pass membrane protein</topology>
    </subcellularLocation>
</comment>
<sequence>MATGWTAYAYYPSVGGAAVMIMLFLIGVIIFTYQLIRTRAWLTIAALIGGMFETVGYIGRAMSGNQSPNWTLGPYIIQSTLLLIAPALFAATIYMILGRIIALVHGEHHSIIRLKWLTKIFVVGDCLSFLMQSSGAGIMVQSKSATDNTGENVIIGGLLVQIIFFCFFLVVAIIFQRRIYRHPTVRSESPMIPWRKHFFSLYASSSLILIRSIVRFIEYIQGQEGYVITHEAFIYVFDAVPMFLVLCILIRFHPSEINGLLGKSRVAAVGYGLRFVDVSPAM</sequence>
<evidence type="ECO:0000256" key="2">
    <source>
        <dbReference type="ARBA" id="ARBA00022692"/>
    </source>
</evidence>
<evidence type="ECO:0000256" key="1">
    <source>
        <dbReference type="ARBA" id="ARBA00004141"/>
    </source>
</evidence>
<feature type="transmembrane region" description="Helical" evidence="5">
    <location>
        <begin position="40"/>
        <end position="59"/>
    </location>
</feature>
<keyword evidence="4 5" id="KW-0472">Membrane</keyword>
<evidence type="ECO:0000313" key="6">
    <source>
        <dbReference type="EMBL" id="GAQ43665.1"/>
    </source>
</evidence>
<dbReference type="InterPro" id="IPR007568">
    <property type="entry name" value="RTA1"/>
</dbReference>
<dbReference type="OMA" id="LLMWFVM"/>
<dbReference type="Proteomes" id="UP000068243">
    <property type="component" value="Unassembled WGS sequence"/>
</dbReference>